<name>A0A392RKA5_9FABA</name>
<evidence type="ECO:0000313" key="1">
    <source>
        <dbReference type="EMBL" id="MCI37048.1"/>
    </source>
</evidence>
<accession>A0A392RKA5</accession>
<feature type="non-terminal residue" evidence="1">
    <location>
        <position position="1"/>
    </location>
</feature>
<dbReference type="EMBL" id="LXQA010240222">
    <property type="protein sequence ID" value="MCI37048.1"/>
    <property type="molecule type" value="Genomic_DNA"/>
</dbReference>
<reference evidence="1 2" key="1">
    <citation type="journal article" date="2018" name="Front. Plant Sci.">
        <title>Red Clover (Trifolium pratense) and Zigzag Clover (T. medium) - A Picture of Genomic Similarities and Differences.</title>
        <authorList>
            <person name="Dluhosova J."/>
            <person name="Istvanek J."/>
            <person name="Nedelnik J."/>
            <person name="Repkova J."/>
        </authorList>
    </citation>
    <scope>NUCLEOTIDE SEQUENCE [LARGE SCALE GENOMIC DNA]</scope>
    <source>
        <strain evidence="2">cv. 10/8</strain>
        <tissue evidence="1">Leaf</tissue>
    </source>
</reference>
<organism evidence="1 2">
    <name type="scientific">Trifolium medium</name>
    <dbReference type="NCBI Taxonomy" id="97028"/>
    <lineage>
        <taxon>Eukaryota</taxon>
        <taxon>Viridiplantae</taxon>
        <taxon>Streptophyta</taxon>
        <taxon>Embryophyta</taxon>
        <taxon>Tracheophyta</taxon>
        <taxon>Spermatophyta</taxon>
        <taxon>Magnoliopsida</taxon>
        <taxon>eudicotyledons</taxon>
        <taxon>Gunneridae</taxon>
        <taxon>Pentapetalae</taxon>
        <taxon>rosids</taxon>
        <taxon>fabids</taxon>
        <taxon>Fabales</taxon>
        <taxon>Fabaceae</taxon>
        <taxon>Papilionoideae</taxon>
        <taxon>50 kb inversion clade</taxon>
        <taxon>NPAAA clade</taxon>
        <taxon>Hologalegina</taxon>
        <taxon>IRL clade</taxon>
        <taxon>Trifolieae</taxon>
        <taxon>Trifolium</taxon>
    </lineage>
</organism>
<evidence type="ECO:0000313" key="2">
    <source>
        <dbReference type="Proteomes" id="UP000265520"/>
    </source>
</evidence>
<proteinExistence type="predicted"/>
<keyword evidence="2" id="KW-1185">Reference proteome</keyword>
<sequence length="56" mass="5636">TQSSPTQSRNTGAAGGCEVDLDVAPAVLPAVVVVLLLPELPVGTCSNWQSAVMTKG</sequence>
<dbReference type="AlphaFoldDB" id="A0A392RKA5"/>
<comment type="caution">
    <text evidence="1">The sequence shown here is derived from an EMBL/GenBank/DDBJ whole genome shotgun (WGS) entry which is preliminary data.</text>
</comment>
<dbReference type="Proteomes" id="UP000265520">
    <property type="component" value="Unassembled WGS sequence"/>
</dbReference>
<protein>
    <submittedName>
        <fullName evidence="1">Uncharacterized protein</fullName>
    </submittedName>
</protein>